<protein>
    <recommendedName>
        <fullName evidence="4">Integrase catalytic domain-containing protein</fullName>
    </recommendedName>
</protein>
<sequence>MVKNCIDFARRCQVCQFYGNFIHQPSEPLHPTVASWPFDAWELDIVELLPKSSGGHIFILAATDYFSKWSEVVLLRKIKKDNIPSLRIDIEEGLNEKDNIRLRLEELETLDEKILETQQRIECYQARLSKVFNKYVRPRSFQIGELLLAVQRPIILTHGRQRKFTSKWNGPYVVREVYTNGSYKLVVENGLRIGPINGKYLKRYYA</sequence>
<dbReference type="InterPro" id="IPR012337">
    <property type="entry name" value="RNaseH-like_sf"/>
</dbReference>
<proteinExistence type="predicted"/>
<gene>
    <name evidence="3" type="primary">LOC140005511</name>
</gene>
<dbReference type="GeneID" id="140005511"/>
<name>A0ABM4U5Q6_COFAR</name>
<evidence type="ECO:0000256" key="1">
    <source>
        <dbReference type="SAM" id="Coils"/>
    </source>
</evidence>
<keyword evidence="2" id="KW-1185">Reference proteome</keyword>
<dbReference type="RefSeq" id="XP_071902614.1">
    <property type="nucleotide sequence ID" value="XM_072046513.1"/>
</dbReference>
<feature type="coiled-coil region" evidence="1">
    <location>
        <begin position="90"/>
        <end position="127"/>
    </location>
</feature>
<dbReference type="Gene3D" id="3.30.420.10">
    <property type="entry name" value="Ribonuclease H-like superfamily/Ribonuclease H"/>
    <property type="match status" value="1"/>
</dbReference>
<evidence type="ECO:0008006" key="4">
    <source>
        <dbReference type="Google" id="ProtNLM"/>
    </source>
</evidence>
<organism evidence="2 3">
    <name type="scientific">Coffea arabica</name>
    <name type="common">Arabian coffee</name>
    <dbReference type="NCBI Taxonomy" id="13443"/>
    <lineage>
        <taxon>Eukaryota</taxon>
        <taxon>Viridiplantae</taxon>
        <taxon>Streptophyta</taxon>
        <taxon>Embryophyta</taxon>
        <taxon>Tracheophyta</taxon>
        <taxon>Spermatophyta</taxon>
        <taxon>Magnoliopsida</taxon>
        <taxon>eudicotyledons</taxon>
        <taxon>Gunneridae</taxon>
        <taxon>Pentapetalae</taxon>
        <taxon>asterids</taxon>
        <taxon>lamiids</taxon>
        <taxon>Gentianales</taxon>
        <taxon>Rubiaceae</taxon>
        <taxon>Ixoroideae</taxon>
        <taxon>Gardenieae complex</taxon>
        <taxon>Bertiereae - Coffeeae clade</taxon>
        <taxon>Coffeeae</taxon>
        <taxon>Coffea</taxon>
    </lineage>
</organism>
<accession>A0ABM4U5Q6</accession>
<dbReference type="SUPFAM" id="SSF53098">
    <property type="entry name" value="Ribonuclease H-like"/>
    <property type="match status" value="1"/>
</dbReference>
<dbReference type="InterPro" id="IPR036397">
    <property type="entry name" value="RNaseH_sf"/>
</dbReference>
<dbReference type="PANTHER" id="PTHR47266">
    <property type="entry name" value="ENDONUCLEASE-RELATED"/>
    <property type="match status" value="1"/>
</dbReference>
<evidence type="ECO:0000313" key="3">
    <source>
        <dbReference type="RefSeq" id="XP_071902614.1"/>
    </source>
</evidence>
<dbReference type="Proteomes" id="UP001652660">
    <property type="component" value="Chromosome 4e"/>
</dbReference>
<reference evidence="3" key="1">
    <citation type="submission" date="2025-08" db="UniProtKB">
        <authorList>
            <consortium name="RefSeq"/>
        </authorList>
    </citation>
    <scope>IDENTIFICATION</scope>
    <source>
        <tissue evidence="3">Leaves</tissue>
    </source>
</reference>
<keyword evidence="1" id="KW-0175">Coiled coil</keyword>
<evidence type="ECO:0000313" key="2">
    <source>
        <dbReference type="Proteomes" id="UP001652660"/>
    </source>
</evidence>
<dbReference type="InterPro" id="IPR052160">
    <property type="entry name" value="Gypsy_RT_Integrase-like"/>
</dbReference>